<evidence type="ECO:0000256" key="10">
    <source>
        <dbReference type="ARBA" id="ARBA00022840"/>
    </source>
</evidence>
<dbReference type="GO" id="GO:0006281">
    <property type="term" value="P:DNA repair"/>
    <property type="evidence" value="ECO:0007669"/>
    <property type="project" value="UniProtKB-KW"/>
</dbReference>
<feature type="domain" description="UvrA DNA-binding" evidence="14">
    <location>
        <begin position="137"/>
        <end position="248"/>
    </location>
</feature>
<evidence type="ECO:0000256" key="9">
    <source>
        <dbReference type="ARBA" id="ARBA00022833"/>
    </source>
</evidence>
<evidence type="ECO:0000259" key="14">
    <source>
        <dbReference type="Pfam" id="PF17755"/>
    </source>
</evidence>
<dbReference type="InterPro" id="IPR041102">
    <property type="entry name" value="UvrA_inter"/>
</dbReference>
<sequence>APLIKDRKGEHLAVFEDLRKAGYVRVRVNGKIHDLSEEFDLDKNRRHTIEAVVDRLVLGDEEQSGRISDSVETALKLGAGVVLVSIVDGEELLFSEHFACIHCGISLGEIAPRTFSFNSPHGACPACTGLGVKLEIDPELVIPNKQLTIAEGAIRPWSRTSSISSWYASMLESVARRYSFSVHVPVESLTQEQLSIILYGSGNRLVTLKHKTQLGRIYQYDTFFEGVIPNLERRYRDTESDYIRAEIDRYMRSKPCPACKGQRLKPESLAVTVGDVNISQVTSMSIEQALEWIKKLDGSADDGHQPVLSSREQLIARQILKEIGSRLGFLMNVGLDYLTLDRVAGSLSGGEAERIRLATQIGCGLMGVLYICDEPTIGLHPADGSRLIETLKKLRDL</sequence>
<dbReference type="EMBL" id="BARS01007274">
    <property type="protein sequence ID" value="GAF80783.1"/>
    <property type="molecule type" value="Genomic_DNA"/>
</dbReference>
<dbReference type="AlphaFoldDB" id="X0SIA3"/>
<dbReference type="GO" id="GO:0005524">
    <property type="term" value="F:ATP binding"/>
    <property type="evidence" value="ECO:0007669"/>
    <property type="project" value="UniProtKB-KW"/>
</dbReference>
<dbReference type="InterPro" id="IPR041552">
    <property type="entry name" value="UvrA_DNA-bd"/>
</dbReference>
<dbReference type="SUPFAM" id="SSF52540">
    <property type="entry name" value="P-loop containing nucleoside triphosphate hydrolases"/>
    <property type="match status" value="1"/>
</dbReference>
<evidence type="ECO:0000256" key="5">
    <source>
        <dbReference type="ARBA" id="ARBA00022741"/>
    </source>
</evidence>
<evidence type="ECO:0000256" key="3">
    <source>
        <dbReference type="ARBA" id="ARBA00022723"/>
    </source>
</evidence>
<feature type="non-terminal residue" evidence="16">
    <location>
        <position position="1"/>
    </location>
</feature>
<name>X0SIA3_9ZZZZ</name>
<evidence type="ECO:0000256" key="4">
    <source>
        <dbReference type="ARBA" id="ARBA00022737"/>
    </source>
</evidence>
<evidence type="ECO:0000313" key="16">
    <source>
        <dbReference type="EMBL" id="GAF80783.1"/>
    </source>
</evidence>
<keyword evidence="5" id="KW-0547">Nucleotide-binding</keyword>
<dbReference type="Gene3D" id="1.20.1580.10">
    <property type="entry name" value="ABC transporter ATPase like domain"/>
    <property type="match status" value="1"/>
</dbReference>
<dbReference type="GO" id="GO:0003677">
    <property type="term" value="F:DNA binding"/>
    <property type="evidence" value="ECO:0007669"/>
    <property type="project" value="UniProtKB-KW"/>
</dbReference>
<reference evidence="16" key="1">
    <citation type="journal article" date="2014" name="Front. Microbiol.">
        <title>High frequency of phylogenetically diverse reductive dehalogenase-homologous genes in deep subseafloor sedimentary metagenomes.</title>
        <authorList>
            <person name="Kawai M."/>
            <person name="Futagami T."/>
            <person name="Toyoda A."/>
            <person name="Takaki Y."/>
            <person name="Nishi S."/>
            <person name="Hori S."/>
            <person name="Arai W."/>
            <person name="Tsubouchi T."/>
            <person name="Morono Y."/>
            <person name="Uchiyama I."/>
            <person name="Ito T."/>
            <person name="Fujiyama A."/>
            <person name="Inagaki F."/>
            <person name="Takami H."/>
        </authorList>
    </citation>
    <scope>NUCLEOTIDE SEQUENCE</scope>
    <source>
        <strain evidence="16">Expedition CK06-06</strain>
    </source>
</reference>
<keyword evidence="7" id="KW-0228">DNA excision</keyword>
<keyword evidence="3" id="KW-0479">Metal-binding</keyword>
<dbReference type="Gene3D" id="3.30.190.20">
    <property type="match status" value="1"/>
</dbReference>
<evidence type="ECO:0000256" key="12">
    <source>
        <dbReference type="ARBA" id="ARBA00023125"/>
    </source>
</evidence>
<evidence type="ECO:0000256" key="2">
    <source>
        <dbReference type="ARBA" id="ARBA00022490"/>
    </source>
</evidence>
<keyword evidence="13" id="KW-0234">DNA repair</keyword>
<dbReference type="PANTHER" id="PTHR43152">
    <property type="entry name" value="UVRABC SYSTEM PROTEIN A"/>
    <property type="match status" value="1"/>
</dbReference>
<keyword evidence="2" id="KW-0963">Cytoplasm</keyword>
<dbReference type="GO" id="GO:0008270">
    <property type="term" value="F:zinc ion binding"/>
    <property type="evidence" value="ECO:0007669"/>
    <property type="project" value="UniProtKB-KW"/>
</dbReference>
<comment type="caution">
    <text evidence="16">The sequence shown here is derived from an EMBL/GenBank/DDBJ whole genome shotgun (WGS) entry which is preliminary data.</text>
</comment>
<evidence type="ECO:0000259" key="15">
    <source>
        <dbReference type="Pfam" id="PF17760"/>
    </source>
</evidence>
<proteinExistence type="predicted"/>
<evidence type="ECO:0000256" key="7">
    <source>
        <dbReference type="ARBA" id="ARBA00022769"/>
    </source>
</evidence>
<dbReference type="GO" id="GO:0005737">
    <property type="term" value="C:cytoplasm"/>
    <property type="evidence" value="ECO:0007669"/>
    <property type="project" value="UniProtKB-SubCell"/>
</dbReference>
<evidence type="ECO:0000256" key="11">
    <source>
        <dbReference type="ARBA" id="ARBA00022881"/>
    </source>
</evidence>
<feature type="non-terminal residue" evidence="16">
    <location>
        <position position="397"/>
    </location>
</feature>
<comment type="subcellular location">
    <subcellularLocation>
        <location evidence="1">Cytoplasm</location>
    </subcellularLocation>
</comment>
<keyword evidence="11" id="KW-0267">Excision nuclease</keyword>
<dbReference type="InterPro" id="IPR027417">
    <property type="entry name" value="P-loop_NTPase"/>
</dbReference>
<gene>
    <name evidence="16" type="ORF">S01H1_14026</name>
</gene>
<evidence type="ECO:0000256" key="1">
    <source>
        <dbReference type="ARBA" id="ARBA00004496"/>
    </source>
</evidence>
<evidence type="ECO:0000256" key="13">
    <source>
        <dbReference type="ARBA" id="ARBA00023204"/>
    </source>
</evidence>
<keyword evidence="4" id="KW-0677">Repeat</keyword>
<keyword evidence="9" id="KW-0862">Zinc</keyword>
<keyword evidence="10" id="KW-0067">ATP-binding</keyword>
<dbReference type="Gene3D" id="1.10.8.280">
    <property type="entry name" value="ABC transporter ATPase domain-like"/>
    <property type="match status" value="1"/>
</dbReference>
<keyword evidence="8" id="KW-0863">Zinc-finger</keyword>
<protein>
    <recommendedName>
        <fullName evidence="17">UvrA interaction domain-containing protein</fullName>
    </recommendedName>
</protein>
<dbReference type="Pfam" id="PF17760">
    <property type="entry name" value="UvrA_inter"/>
    <property type="match status" value="1"/>
</dbReference>
<dbReference type="PANTHER" id="PTHR43152:SF3">
    <property type="entry name" value="UVRABC SYSTEM PROTEIN A"/>
    <property type="match status" value="1"/>
</dbReference>
<feature type="domain" description="UvrA interaction" evidence="15">
    <location>
        <begin position="1"/>
        <end position="88"/>
    </location>
</feature>
<dbReference type="Pfam" id="PF17755">
    <property type="entry name" value="UvrA_DNA-bind"/>
    <property type="match status" value="1"/>
</dbReference>
<organism evidence="16">
    <name type="scientific">marine sediment metagenome</name>
    <dbReference type="NCBI Taxonomy" id="412755"/>
    <lineage>
        <taxon>unclassified sequences</taxon>
        <taxon>metagenomes</taxon>
        <taxon>ecological metagenomes</taxon>
    </lineage>
</organism>
<keyword evidence="12" id="KW-0238">DNA-binding</keyword>
<evidence type="ECO:0008006" key="17">
    <source>
        <dbReference type="Google" id="ProtNLM"/>
    </source>
</evidence>
<keyword evidence="6" id="KW-0227">DNA damage</keyword>
<evidence type="ECO:0000256" key="6">
    <source>
        <dbReference type="ARBA" id="ARBA00022763"/>
    </source>
</evidence>
<accession>X0SIA3</accession>
<evidence type="ECO:0000256" key="8">
    <source>
        <dbReference type="ARBA" id="ARBA00022771"/>
    </source>
</evidence>
<dbReference type="GO" id="GO:0004518">
    <property type="term" value="F:nuclease activity"/>
    <property type="evidence" value="ECO:0007669"/>
    <property type="project" value="UniProtKB-KW"/>
</dbReference>